<dbReference type="InterPro" id="IPR052102">
    <property type="entry name" value="Enkurin_domain-protein"/>
</dbReference>
<feature type="compositionally biased region" description="Basic residues" evidence="6">
    <location>
        <begin position="251"/>
        <end position="260"/>
    </location>
</feature>
<sequence length="260" mass="30719">MLRDNVESVYNLIPPPPSSTDRKHVYPKSKYNKESDTFMTCAKSRRSRATFGHPNGSLNPRTNEYLRKYSWRNLSPFVIRTPKVHIKPPIPLERARLRHRRVDFINNNGYDMVYSYPSKTPTCVWHYVDKNDYGKVPEYLVKFNEDLKEKQTKAREDGPKQQGIGTQPNTRRLEEWEKKELIEGLKKKWQQVNTTYQKTTVTLDTWAKKARKERFEDQLMEIERDIQTLSRRVVLVVDNGKSQSSSSYSSGKRKHLVSHW</sequence>
<reference evidence="8" key="1">
    <citation type="submission" date="2021-01" db="EMBL/GenBank/DDBJ databases">
        <title>Adiantum capillus-veneris genome.</title>
        <authorList>
            <person name="Fang Y."/>
            <person name="Liao Q."/>
        </authorList>
    </citation>
    <scope>NUCLEOTIDE SEQUENCE</scope>
    <source>
        <strain evidence="8">H3</strain>
        <tissue evidence="8">Leaf</tissue>
    </source>
</reference>
<evidence type="ECO:0000256" key="2">
    <source>
        <dbReference type="ARBA" id="ARBA00004245"/>
    </source>
</evidence>
<dbReference type="GO" id="GO:0005856">
    <property type="term" value="C:cytoskeleton"/>
    <property type="evidence" value="ECO:0007669"/>
    <property type="project" value="UniProtKB-SubCell"/>
</dbReference>
<comment type="subcellular location">
    <subcellularLocation>
        <location evidence="1">Cell projection</location>
        <location evidence="1">Cilium</location>
    </subcellularLocation>
    <subcellularLocation>
        <location evidence="2">Cytoplasm</location>
        <location evidence="2">Cytoskeleton</location>
    </subcellularLocation>
</comment>
<evidence type="ECO:0000256" key="3">
    <source>
        <dbReference type="ARBA" id="ARBA00022490"/>
    </source>
</evidence>
<evidence type="ECO:0000313" key="9">
    <source>
        <dbReference type="Proteomes" id="UP000886520"/>
    </source>
</evidence>
<dbReference type="Proteomes" id="UP000886520">
    <property type="component" value="Chromosome 7"/>
</dbReference>
<dbReference type="PANTHER" id="PTHR21490:SF0">
    <property type="entry name" value="ENKURIN"/>
    <property type="match status" value="1"/>
</dbReference>
<proteinExistence type="predicted"/>
<keyword evidence="9" id="KW-1185">Reference proteome</keyword>
<comment type="caution">
    <text evidence="8">The sequence shown here is derived from an EMBL/GenBank/DDBJ whole genome shotgun (WGS) entry which is preliminary data.</text>
</comment>
<evidence type="ECO:0000256" key="6">
    <source>
        <dbReference type="SAM" id="MobiDB-lite"/>
    </source>
</evidence>
<feature type="domain" description="Enkurin" evidence="7">
    <location>
        <begin position="142"/>
        <end position="237"/>
    </location>
</feature>
<dbReference type="OrthoDB" id="2123594at2759"/>
<keyword evidence="4" id="KW-0206">Cytoskeleton</keyword>
<evidence type="ECO:0000256" key="1">
    <source>
        <dbReference type="ARBA" id="ARBA00004138"/>
    </source>
</evidence>
<organism evidence="8 9">
    <name type="scientific">Adiantum capillus-veneris</name>
    <name type="common">Maidenhair fern</name>
    <dbReference type="NCBI Taxonomy" id="13818"/>
    <lineage>
        <taxon>Eukaryota</taxon>
        <taxon>Viridiplantae</taxon>
        <taxon>Streptophyta</taxon>
        <taxon>Embryophyta</taxon>
        <taxon>Tracheophyta</taxon>
        <taxon>Polypodiopsida</taxon>
        <taxon>Polypodiidae</taxon>
        <taxon>Polypodiales</taxon>
        <taxon>Pteridineae</taxon>
        <taxon>Pteridaceae</taxon>
        <taxon>Vittarioideae</taxon>
        <taxon>Adiantum</taxon>
    </lineage>
</organism>
<evidence type="ECO:0000256" key="4">
    <source>
        <dbReference type="ARBA" id="ARBA00023212"/>
    </source>
</evidence>
<dbReference type="InterPro" id="IPR027012">
    <property type="entry name" value="Enkurin_dom"/>
</dbReference>
<dbReference type="PROSITE" id="PS51665">
    <property type="entry name" value="ENKURIN"/>
    <property type="match status" value="1"/>
</dbReference>
<dbReference type="Pfam" id="PF13864">
    <property type="entry name" value="Enkurin"/>
    <property type="match status" value="1"/>
</dbReference>
<dbReference type="EMBL" id="JABFUD020000007">
    <property type="protein sequence ID" value="KAI5077133.1"/>
    <property type="molecule type" value="Genomic_DNA"/>
</dbReference>
<evidence type="ECO:0000256" key="5">
    <source>
        <dbReference type="ARBA" id="ARBA00023273"/>
    </source>
</evidence>
<feature type="region of interest" description="Disordered" evidence="6">
    <location>
        <begin position="150"/>
        <end position="171"/>
    </location>
</feature>
<accession>A0A9D4V0N5</accession>
<evidence type="ECO:0000313" key="8">
    <source>
        <dbReference type="EMBL" id="KAI5077133.1"/>
    </source>
</evidence>
<dbReference type="GO" id="GO:0005516">
    <property type="term" value="F:calmodulin binding"/>
    <property type="evidence" value="ECO:0007669"/>
    <property type="project" value="TreeGrafter"/>
</dbReference>
<feature type="compositionally biased region" description="Basic and acidic residues" evidence="6">
    <location>
        <begin position="150"/>
        <end position="159"/>
    </location>
</feature>
<name>A0A9D4V0N5_ADICA</name>
<keyword evidence="3" id="KW-0963">Cytoplasm</keyword>
<dbReference type="GO" id="GO:0005929">
    <property type="term" value="C:cilium"/>
    <property type="evidence" value="ECO:0007669"/>
    <property type="project" value="UniProtKB-SubCell"/>
</dbReference>
<keyword evidence="5" id="KW-0966">Cell projection</keyword>
<gene>
    <name evidence="8" type="ORF">GOP47_0006957</name>
</gene>
<dbReference type="PANTHER" id="PTHR21490">
    <property type="entry name" value="ENKURIN-RELATED"/>
    <property type="match status" value="1"/>
</dbReference>
<feature type="region of interest" description="Disordered" evidence="6">
    <location>
        <begin position="240"/>
        <end position="260"/>
    </location>
</feature>
<evidence type="ECO:0000259" key="7">
    <source>
        <dbReference type="PROSITE" id="PS51665"/>
    </source>
</evidence>
<protein>
    <recommendedName>
        <fullName evidence="7">Enkurin domain-containing protein</fullName>
    </recommendedName>
</protein>
<dbReference type="AlphaFoldDB" id="A0A9D4V0N5"/>